<dbReference type="AlphaFoldDB" id="A0A7S2JN68"/>
<evidence type="ECO:0000313" key="2">
    <source>
        <dbReference type="EMBL" id="CAD9552776.1"/>
    </source>
</evidence>
<evidence type="ECO:0000256" key="1">
    <source>
        <dbReference type="SAM" id="MobiDB-lite"/>
    </source>
</evidence>
<dbReference type="EMBL" id="HBGX01002106">
    <property type="protein sequence ID" value="CAD9552776.1"/>
    <property type="molecule type" value="Transcribed_RNA"/>
</dbReference>
<name>A0A7S2JN68_9EUKA</name>
<accession>A0A7S2JN68</accession>
<sequence length="117" mass="13027">MSTMVAPSTGKRSGLSASAEPCAKKSAAVPTATGVARRNDSTTKLFFDELEDFALLEVGEMQNVNERRPEVVLFNFSTGFDRRRKSRRQKKDNGFVRQADFEGVLVTHRVENAAMTR</sequence>
<reference evidence="2" key="1">
    <citation type="submission" date="2021-01" db="EMBL/GenBank/DDBJ databases">
        <authorList>
            <person name="Corre E."/>
            <person name="Pelletier E."/>
            <person name="Niang G."/>
            <person name="Scheremetjew M."/>
            <person name="Finn R."/>
            <person name="Kale V."/>
            <person name="Holt S."/>
            <person name="Cochrane G."/>
            <person name="Meng A."/>
            <person name="Brown T."/>
            <person name="Cohen L."/>
        </authorList>
    </citation>
    <scope>NUCLEOTIDE SEQUENCE</scope>
    <source>
        <strain evidence="2">SAG4.97</strain>
    </source>
</reference>
<protein>
    <submittedName>
        <fullName evidence="2">Uncharacterized protein</fullName>
    </submittedName>
</protein>
<proteinExistence type="predicted"/>
<gene>
    <name evidence="2" type="ORF">CGLO1086_LOCUS931</name>
</gene>
<organism evidence="2">
    <name type="scientific">Cyanoptyche gloeocystis</name>
    <dbReference type="NCBI Taxonomy" id="77922"/>
    <lineage>
        <taxon>Eukaryota</taxon>
        <taxon>Glaucocystophyceae</taxon>
        <taxon>Glaucocystophyceae incertae sedis</taxon>
        <taxon>Cyanoptyche</taxon>
    </lineage>
</organism>
<feature type="region of interest" description="Disordered" evidence="1">
    <location>
        <begin position="1"/>
        <end position="35"/>
    </location>
</feature>